<gene>
    <name evidence="2" type="ordered locus">RER_pREL1-01490</name>
</gene>
<dbReference type="AlphaFoldDB" id="Q3L9M1"/>
<feature type="domain" description="Helicase-associated" evidence="1">
    <location>
        <begin position="6"/>
        <end position="66"/>
    </location>
</feature>
<name>Q3L9M1_RHOE4</name>
<dbReference type="GeneID" id="93806478"/>
<dbReference type="HOGENOM" id="CLU_717428_0_0_11"/>
<evidence type="ECO:0000259" key="1">
    <source>
        <dbReference type="Pfam" id="PF03457"/>
    </source>
</evidence>
<dbReference type="Pfam" id="PF03457">
    <property type="entry name" value="HA"/>
    <property type="match status" value="4"/>
</dbReference>
<geneLocation type="plasmid" evidence="2 3">
    <name>pREL1</name>
</geneLocation>
<dbReference type="Proteomes" id="UP000002204">
    <property type="component" value="Plasmid pREL1"/>
</dbReference>
<dbReference type="PATRIC" id="fig|234621.6.peg.277"/>
<feature type="domain" description="Helicase-associated" evidence="1">
    <location>
        <begin position="145"/>
        <end position="205"/>
    </location>
</feature>
<dbReference type="InterPro" id="IPR005114">
    <property type="entry name" value="Helicase_assoc"/>
</dbReference>
<protein>
    <recommendedName>
        <fullName evidence="1">Helicase-associated domain-containing protein</fullName>
    </recommendedName>
</protein>
<accession>Q3L9M1</accession>
<dbReference type="EMBL" id="AP008931">
    <property type="protein sequence ID" value="BAE46092.1"/>
    <property type="molecule type" value="Genomic_DNA"/>
</dbReference>
<dbReference type="KEGG" id="rer:RER_pREL1-01490"/>
<dbReference type="RefSeq" id="WP_011331631.1">
    <property type="nucleotide sequence ID" value="NC_007491.1"/>
</dbReference>
<reference evidence="3" key="1">
    <citation type="submission" date="2005-03" db="EMBL/GenBank/DDBJ databases">
        <title>Comparison of the complete genome sequences of Rhodococcus erythropolis PR4 and Rhodococcus opacus B4.</title>
        <authorList>
            <person name="Takarada H."/>
            <person name="Sekine M."/>
            <person name="Hosoyama A."/>
            <person name="Yamada R."/>
            <person name="Fujisawa T."/>
            <person name="Omata S."/>
            <person name="Shimizu A."/>
            <person name="Tsukatani N."/>
            <person name="Tanikawa S."/>
            <person name="Fujita N."/>
            <person name="Harayama S."/>
        </authorList>
    </citation>
    <scope>NUCLEOTIDE SEQUENCE [LARGE SCALE GENOMIC DNA]</scope>
    <source>
        <strain evidence="3">PR4 / NBRC 100887</strain>
        <plasmid evidence="3">pREL1</plasmid>
    </source>
</reference>
<dbReference type="PANTHER" id="PTHR33418">
    <property type="entry name" value="HELICASE-ASSOCIATED"/>
    <property type="match status" value="1"/>
</dbReference>
<evidence type="ECO:0000313" key="3">
    <source>
        <dbReference type="Proteomes" id="UP000002204"/>
    </source>
</evidence>
<proteinExistence type="predicted"/>
<feature type="domain" description="Helicase-associated" evidence="1">
    <location>
        <begin position="282"/>
        <end position="343"/>
    </location>
</feature>
<feature type="domain" description="Helicase-associated" evidence="1">
    <location>
        <begin position="213"/>
        <end position="274"/>
    </location>
</feature>
<keyword evidence="2" id="KW-0614">Plasmid</keyword>
<organism evidence="2 3">
    <name type="scientific">Rhodococcus erythropolis (strain PR4 / NBRC 100887)</name>
    <dbReference type="NCBI Taxonomy" id="234621"/>
    <lineage>
        <taxon>Bacteria</taxon>
        <taxon>Bacillati</taxon>
        <taxon>Actinomycetota</taxon>
        <taxon>Actinomycetes</taxon>
        <taxon>Mycobacteriales</taxon>
        <taxon>Nocardiaceae</taxon>
        <taxon>Rhodococcus</taxon>
        <taxon>Rhodococcus erythropolis group</taxon>
    </lineage>
</organism>
<sequence>MGAPTDDWESGFRALTKFVELKGHAGPAGRVHAFGIDLGGWVARRRIAYWDGTLSAGEADLLENLPGWTWGKPRRKSWRAALSALSDELAARPDTDLSSTLVIDGIDLVAWANAQRTAHQNGELTDTQILMLEALPAWMWDNDTVRWETGRSALEMYLREHDGADVPRSARANSFDVGKWVFRCREEHRAGTLPPDRIAELNKLPGWRWGRESDAWIQGISALKAYTAIHGTASPRQSEILDGFSLGQWVHHRRRDYKTGTLAIEKIAALEALPGWDWDPFQTQWERGFSVLTQFVANSGHARPSKSAVTGTYPLGEWVSTQRKHHHRGILSDARSARLEQLPGWRWIDDKQHE</sequence>
<reference evidence="2 3" key="2">
    <citation type="journal article" date="2006" name="Environ. Microbiol.">
        <title>Sequence analysis of three plasmids harboured in Rhodococcus erythropolis strain PR4.</title>
        <authorList>
            <person name="Sekine M."/>
            <person name="Tanikawa S."/>
            <person name="Omata S."/>
            <person name="Saito M."/>
            <person name="Fujisawa T."/>
            <person name="Tsukatani N."/>
            <person name="Tajima T."/>
            <person name="Sekigawa T."/>
            <person name="Kosugi H."/>
            <person name="Matsuo Y."/>
            <person name="Nishiko R."/>
            <person name="Imamura K."/>
            <person name="Ito M."/>
            <person name="Narita H."/>
            <person name="Tago S."/>
            <person name="Fujita N."/>
            <person name="Harayama S."/>
        </authorList>
    </citation>
    <scope>NUCLEOTIDE SEQUENCE [LARGE SCALE GENOMIC DNA]</scope>
    <source>
        <strain evidence="3">PR4 / NBRC 100887</strain>
        <plasmid evidence="2 3">pREL1</plasmid>
    </source>
</reference>
<evidence type="ECO:0000313" key="2">
    <source>
        <dbReference type="EMBL" id="BAE46092.1"/>
    </source>
</evidence>
<dbReference type="PANTHER" id="PTHR33418:SF1">
    <property type="entry name" value="HELICASE-ASSOCIATED DOMAIN-CONTAINING PROTEIN"/>
    <property type="match status" value="1"/>
</dbReference>
<dbReference type="Gene3D" id="6.10.140.530">
    <property type="match status" value="4"/>
</dbReference>